<keyword evidence="1" id="KW-0479">Metal-binding</keyword>
<dbReference type="EMBL" id="JAVHJO010000003">
    <property type="protein sequence ID" value="KAK6541437.1"/>
    <property type="molecule type" value="Genomic_DNA"/>
</dbReference>
<keyword evidence="7" id="KW-1185">Reference proteome</keyword>
<evidence type="ECO:0000313" key="6">
    <source>
        <dbReference type="EMBL" id="KAK6541437.1"/>
    </source>
</evidence>
<dbReference type="InterPro" id="IPR027377">
    <property type="entry name" value="ZAR1/RTP1-5-like_Znf-3CxxC"/>
</dbReference>
<dbReference type="SMART" id="SM01328">
    <property type="entry name" value="zf-3CxxC"/>
    <property type="match status" value="1"/>
</dbReference>
<organism evidence="6 7">
    <name type="scientific">Orbilia ellipsospora</name>
    <dbReference type="NCBI Taxonomy" id="2528407"/>
    <lineage>
        <taxon>Eukaryota</taxon>
        <taxon>Fungi</taxon>
        <taxon>Dikarya</taxon>
        <taxon>Ascomycota</taxon>
        <taxon>Pezizomycotina</taxon>
        <taxon>Orbiliomycetes</taxon>
        <taxon>Orbiliales</taxon>
        <taxon>Orbiliaceae</taxon>
        <taxon>Orbilia</taxon>
    </lineage>
</organism>
<evidence type="ECO:0000259" key="5">
    <source>
        <dbReference type="SMART" id="SM01328"/>
    </source>
</evidence>
<reference evidence="6 7" key="1">
    <citation type="submission" date="2019-10" db="EMBL/GenBank/DDBJ databases">
        <authorList>
            <person name="Palmer J.M."/>
        </authorList>
    </citation>
    <scope>NUCLEOTIDE SEQUENCE [LARGE SCALE GENOMIC DNA]</scope>
    <source>
        <strain evidence="6 7">TWF694</strain>
    </source>
</reference>
<gene>
    <name evidence="6" type="ORF">TWF694_007248</name>
</gene>
<dbReference type="Pfam" id="PF13695">
    <property type="entry name" value="Zn_ribbon_3CxxC"/>
    <property type="match status" value="1"/>
</dbReference>
<comment type="caution">
    <text evidence="6">The sequence shown here is derived from an EMBL/GenBank/DDBJ whole genome shotgun (WGS) entry which is preliminary data.</text>
</comment>
<dbReference type="Proteomes" id="UP001365542">
    <property type="component" value="Unassembled WGS sequence"/>
</dbReference>
<name>A0AAV9XIL3_9PEZI</name>
<feature type="region of interest" description="Disordered" evidence="4">
    <location>
        <begin position="136"/>
        <end position="167"/>
    </location>
</feature>
<accession>A0AAV9XIL3</accession>
<feature type="compositionally biased region" description="Basic residues" evidence="4">
    <location>
        <begin position="155"/>
        <end position="167"/>
    </location>
</feature>
<evidence type="ECO:0000256" key="3">
    <source>
        <dbReference type="ARBA" id="ARBA00022833"/>
    </source>
</evidence>
<sequence>MRVWAVGLTKPKLFVLAASYHSRLHQTIKAKRNTNIYPQQHDTIPPLALSATSNLNVCRFFETVANMSLADDNFRRELMAMSRPILNTLNMANYTRKQRRLIDEERCRRRNTGPEPTPTTNNSIDQLLQHLVLSDPVVSEPQPPPANINPNPGHSNRKTPGRAKGSPKKYHLFEKYHDRVCQEVDDVTFHPIDQDGIGRGDTSLCGAFVCSNNSCRKRWTSGLIHVEIRRYPNVAGKLSYNARVYNQRCKRCKKLGTMELDVEIYVERVARRIKMWRGEFIPDMDEKFKKSTGPHEAELCEGCKAGRCEQGKQLDLDGAILSTGIPDR</sequence>
<proteinExistence type="predicted"/>
<dbReference type="GO" id="GO:0008270">
    <property type="term" value="F:zinc ion binding"/>
    <property type="evidence" value="ECO:0007669"/>
    <property type="project" value="UniProtKB-KW"/>
</dbReference>
<evidence type="ECO:0000256" key="2">
    <source>
        <dbReference type="ARBA" id="ARBA00022771"/>
    </source>
</evidence>
<keyword evidence="3" id="KW-0862">Zinc</keyword>
<dbReference type="AlphaFoldDB" id="A0AAV9XIL3"/>
<evidence type="ECO:0000256" key="4">
    <source>
        <dbReference type="SAM" id="MobiDB-lite"/>
    </source>
</evidence>
<feature type="region of interest" description="Disordered" evidence="4">
    <location>
        <begin position="100"/>
        <end position="123"/>
    </location>
</feature>
<evidence type="ECO:0000313" key="7">
    <source>
        <dbReference type="Proteomes" id="UP001365542"/>
    </source>
</evidence>
<feature type="domain" description="3CxxC-type" evidence="5">
    <location>
        <begin position="203"/>
        <end position="306"/>
    </location>
</feature>
<evidence type="ECO:0000256" key="1">
    <source>
        <dbReference type="ARBA" id="ARBA00022723"/>
    </source>
</evidence>
<protein>
    <recommendedName>
        <fullName evidence="5">3CxxC-type domain-containing protein</fullName>
    </recommendedName>
</protein>
<keyword evidence="2" id="KW-0863">Zinc-finger</keyword>